<dbReference type="InParanoid" id="A0A067QUB6"/>
<dbReference type="GO" id="GO:0001228">
    <property type="term" value="F:DNA-binding transcription activator activity, RNA polymerase II-specific"/>
    <property type="evidence" value="ECO:0007669"/>
    <property type="project" value="TreeGrafter"/>
</dbReference>
<dbReference type="InterPro" id="IPR036910">
    <property type="entry name" value="HMG_box_dom_sf"/>
</dbReference>
<evidence type="ECO:0000259" key="5">
    <source>
        <dbReference type="PROSITE" id="PS50118"/>
    </source>
</evidence>
<dbReference type="PANTHER" id="PTHR10270:SF324">
    <property type="entry name" value="SOX DOMAIN-CONTAINING PROTEIN DICHAETE-RELATED"/>
    <property type="match status" value="1"/>
</dbReference>
<keyword evidence="2 4" id="KW-0238">DNA-binding</keyword>
<dbReference type="SMART" id="SM00398">
    <property type="entry name" value="HMG"/>
    <property type="match status" value="1"/>
</dbReference>
<dbReference type="PANTHER" id="PTHR10270">
    <property type="entry name" value="SOX TRANSCRIPTION FACTOR"/>
    <property type="match status" value="1"/>
</dbReference>
<organism evidence="6 7">
    <name type="scientific">Zootermopsis nevadensis</name>
    <name type="common">Dampwood termite</name>
    <dbReference type="NCBI Taxonomy" id="136037"/>
    <lineage>
        <taxon>Eukaryota</taxon>
        <taxon>Metazoa</taxon>
        <taxon>Ecdysozoa</taxon>
        <taxon>Arthropoda</taxon>
        <taxon>Hexapoda</taxon>
        <taxon>Insecta</taxon>
        <taxon>Pterygota</taxon>
        <taxon>Neoptera</taxon>
        <taxon>Polyneoptera</taxon>
        <taxon>Dictyoptera</taxon>
        <taxon>Blattodea</taxon>
        <taxon>Blattoidea</taxon>
        <taxon>Termitoidae</taxon>
        <taxon>Termopsidae</taxon>
        <taxon>Zootermopsis</taxon>
    </lineage>
</organism>
<dbReference type="InterPro" id="IPR009071">
    <property type="entry name" value="HMG_box_dom"/>
</dbReference>
<dbReference type="EMBL" id="KK853004">
    <property type="protein sequence ID" value="KDR12612.1"/>
    <property type="molecule type" value="Genomic_DNA"/>
</dbReference>
<accession>A0A067QUB6</accession>
<protein>
    <submittedName>
        <fullName evidence="6">SOX domain-containing protein dichaete</fullName>
    </submittedName>
</protein>
<feature type="DNA-binding region" description="HMG box" evidence="4">
    <location>
        <begin position="1"/>
        <end position="61"/>
    </location>
</feature>
<dbReference type="GO" id="GO:0007420">
    <property type="term" value="P:brain development"/>
    <property type="evidence" value="ECO:0007669"/>
    <property type="project" value="TreeGrafter"/>
</dbReference>
<evidence type="ECO:0000256" key="3">
    <source>
        <dbReference type="ARBA" id="ARBA00023242"/>
    </source>
</evidence>
<dbReference type="AlphaFoldDB" id="A0A067QUB6"/>
<evidence type="ECO:0000256" key="1">
    <source>
        <dbReference type="ARBA" id="ARBA00004123"/>
    </source>
</evidence>
<evidence type="ECO:0000313" key="6">
    <source>
        <dbReference type="EMBL" id="KDR12612.1"/>
    </source>
</evidence>
<comment type="subcellular location">
    <subcellularLocation>
        <location evidence="1">Nucleus</location>
    </subcellularLocation>
</comment>
<proteinExistence type="predicted"/>
<sequence length="181" mass="20710">MVWSRIQRRKIAIKNPRMHNSEISKQLGAEWKLLPESEKRPFIDEAKRLRVQHMRDHPNYKYRPRRKPRGMSVSGHMFCSRRAVSSSPRGTSNGASFSYPSFSYVYPTEKFSKSFCAGSTGFMASRFLIPPTQSLTLPPVMDTIGARLDSFRNFLQPQAPGPEISPAKMSQVPCNLMFIRP</sequence>
<dbReference type="GO" id="GO:0030182">
    <property type="term" value="P:neuron differentiation"/>
    <property type="evidence" value="ECO:0007669"/>
    <property type="project" value="TreeGrafter"/>
</dbReference>
<dbReference type="eggNOG" id="KOG0527">
    <property type="taxonomic scope" value="Eukaryota"/>
</dbReference>
<feature type="domain" description="HMG box" evidence="5">
    <location>
        <begin position="1"/>
        <end position="61"/>
    </location>
</feature>
<dbReference type="Pfam" id="PF00505">
    <property type="entry name" value="HMG_box"/>
    <property type="match status" value="1"/>
</dbReference>
<dbReference type="FunFam" id="1.10.30.10:FF:000002">
    <property type="entry name" value="transcription factor Sox-2"/>
    <property type="match status" value="1"/>
</dbReference>
<dbReference type="CDD" id="cd22028">
    <property type="entry name" value="HMG-box_SoxA_SoxB_SoxG"/>
    <property type="match status" value="1"/>
</dbReference>
<dbReference type="InterPro" id="IPR050140">
    <property type="entry name" value="SRY-related_HMG-box_TF-like"/>
</dbReference>
<keyword evidence="7" id="KW-1185">Reference proteome</keyword>
<keyword evidence="3 4" id="KW-0539">Nucleus</keyword>
<evidence type="ECO:0000256" key="2">
    <source>
        <dbReference type="ARBA" id="ARBA00023125"/>
    </source>
</evidence>
<dbReference type="GO" id="GO:0005634">
    <property type="term" value="C:nucleus"/>
    <property type="evidence" value="ECO:0007669"/>
    <property type="project" value="UniProtKB-SubCell"/>
</dbReference>
<dbReference type="PROSITE" id="PS50118">
    <property type="entry name" value="HMG_BOX_2"/>
    <property type="match status" value="1"/>
</dbReference>
<dbReference type="GO" id="GO:0000978">
    <property type="term" value="F:RNA polymerase II cis-regulatory region sequence-specific DNA binding"/>
    <property type="evidence" value="ECO:0007669"/>
    <property type="project" value="TreeGrafter"/>
</dbReference>
<dbReference type="GO" id="GO:0000122">
    <property type="term" value="P:negative regulation of transcription by RNA polymerase II"/>
    <property type="evidence" value="ECO:0007669"/>
    <property type="project" value="TreeGrafter"/>
</dbReference>
<gene>
    <name evidence="6" type="ORF">L798_12049</name>
</gene>
<dbReference type="Gene3D" id="1.10.30.10">
    <property type="entry name" value="High mobility group box domain"/>
    <property type="match status" value="1"/>
</dbReference>
<dbReference type="SUPFAM" id="SSF47095">
    <property type="entry name" value="HMG-box"/>
    <property type="match status" value="1"/>
</dbReference>
<evidence type="ECO:0000313" key="7">
    <source>
        <dbReference type="Proteomes" id="UP000027135"/>
    </source>
</evidence>
<evidence type="ECO:0000256" key="4">
    <source>
        <dbReference type="PROSITE-ProRule" id="PRU00267"/>
    </source>
</evidence>
<dbReference type="Proteomes" id="UP000027135">
    <property type="component" value="Unassembled WGS sequence"/>
</dbReference>
<name>A0A067QUB6_ZOONE</name>
<reference evidence="6 7" key="1">
    <citation type="journal article" date="2014" name="Nat. Commun.">
        <title>Molecular traces of alternative social organization in a termite genome.</title>
        <authorList>
            <person name="Terrapon N."/>
            <person name="Li C."/>
            <person name="Robertson H.M."/>
            <person name="Ji L."/>
            <person name="Meng X."/>
            <person name="Booth W."/>
            <person name="Chen Z."/>
            <person name="Childers C.P."/>
            <person name="Glastad K.M."/>
            <person name="Gokhale K."/>
            <person name="Gowin J."/>
            <person name="Gronenberg W."/>
            <person name="Hermansen R.A."/>
            <person name="Hu H."/>
            <person name="Hunt B.G."/>
            <person name="Huylmans A.K."/>
            <person name="Khalil S.M."/>
            <person name="Mitchell R.D."/>
            <person name="Munoz-Torres M.C."/>
            <person name="Mustard J.A."/>
            <person name="Pan H."/>
            <person name="Reese J.T."/>
            <person name="Scharf M.E."/>
            <person name="Sun F."/>
            <person name="Vogel H."/>
            <person name="Xiao J."/>
            <person name="Yang W."/>
            <person name="Yang Z."/>
            <person name="Yang Z."/>
            <person name="Zhou J."/>
            <person name="Zhu J."/>
            <person name="Brent C.S."/>
            <person name="Elsik C.G."/>
            <person name="Goodisman M.A."/>
            <person name="Liberles D.A."/>
            <person name="Roe R.M."/>
            <person name="Vargo E.L."/>
            <person name="Vilcinskas A."/>
            <person name="Wang J."/>
            <person name="Bornberg-Bauer E."/>
            <person name="Korb J."/>
            <person name="Zhang G."/>
            <person name="Liebig J."/>
        </authorList>
    </citation>
    <scope>NUCLEOTIDE SEQUENCE [LARGE SCALE GENOMIC DNA]</scope>
    <source>
        <tissue evidence="6">Whole organism</tissue>
    </source>
</reference>